<sequence>MDRLPAVSEDGFLQESTVRPTEEMYVEDEDEDESDRSDAHKDKGIIYLLVVENLNVSVERILTSGRKM</sequence>
<protein>
    <submittedName>
        <fullName evidence="2">Uncharacterized protein</fullName>
    </submittedName>
</protein>
<reference evidence="3" key="1">
    <citation type="journal article" date="2014" name="Proc. Natl. Acad. Sci. U.S.A.">
        <title>Extensive sampling of basidiomycete genomes demonstrates inadequacy of the white-rot/brown-rot paradigm for wood decay fungi.</title>
        <authorList>
            <person name="Riley R."/>
            <person name="Salamov A.A."/>
            <person name="Brown D.W."/>
            <person name="Nagy L.G."/>
            <person name="Floudas D."/>
            <person name="Held B.W."/>
            <person name="Levasseur A."/>
            <person name="Lombard V."/>
            <person name="Morin E."/>
            <person name="Otillar R."/>
            <person name="Lindquist E.A."/>
            <person name="Sun H."/>
            <person name="LaButti K.M."/>
            <person name="Schmutz J."/>
            <person name="Jabbour D."/>
            <person name="Luo H."/>
            <person name="Baker S.E."/>
            <person name="Pisabarro A.G."/>
            <person name="Walton J.D."/>
            <person name="Blanchette R.A."/>
            <person name="Henrissat B."/>
            <person name="Martin F."/>
            <person name="Cullen D."/>
            <person name="Hibbett D.S."/>
            <person name="Grigoriev I.V."/>
        </authorList>
    </citation>
    <scope>NUCLEOTIDE SEQUENCE [LARGE SCALE GENOMIC DNA]</scope>
    <source>
        <strain evidence="3">PC15</strain>
    </source>
</reference>
<evidence type="ECO:0000256" key="1">
    <source>
        <dbReference type="SAM" id="MobiDB-lite"/>
    </source>
</evidence>
<dbReference type="AlphaFoldDB" id="A0A067P281"/>
<feature type="compositionally biased region" description="Acidic residues" evidence="1">
    <location>
        <begin position="24"/>
        <end position="35"/>
    </location>
</feature>
<accession>A0A067P281</accession>
<dbReference type="HOGENOM" id="CLU_2795007_0_0_1"/>
<evidence type="ECO:0000313" key="3">
    <source>
        <dbReference type="Proteomes" id="UP000027073"/>
    </source>
</evidence>
<proteinExistence type="predicted"/>
<dbReference type="VEuPathDB" id="FungiDB:PLEOSDRAFT_155205"/>
<dbReference type="InParanoid" id="A0A067P281"/>
<organism evidence="2 3">
    <name type="scientific">Pleurotus ostreatus (strain PC15)</name>
    <name type="common">Oyster mushroom</name>
    <dbReference type="NCBI Taxonomy" id="1137138"/>
    <lineage>
        <taxon>Eukaryota</taxon>
        <taxon>Fungi</taxon>
        <taxon>Dikarya</taxon>
        <taxon>Basidiomycota</taxon>
        <taxon>Agaricomycotina</taxon>
        <taxon>Agaricomycetes</taxon>
        <taxon>Agaricomycetidae</taxon>
        <taxon>Agaricales</taxon>
        <taxon>Pleurotineae</taxon>
        <taxon>Pleurotaceae</taxon>
        <taxon>Pleurotus</taxon>
    </lineage>
</organism>
<dbReference type="Proteomes" id="UP000027073">
    <property type="component" value="Unassembled WGS sequence"/>
</dbReference>
<evidence type="ECO:0000313" key="2">
    <source>
        <dbReference type="EMBL" id="KDQ30527.1"/>
    </source>
</evidence>
<gene>
    <name evidence="2" type="ORF">PLEOSDRAFT_155205</name>
</gene>
<feature type="region of interest" description="Disordered" evidence="1">
    <location>
        <begin position="1"/>
        <end position="39"/>
    </location>
</feature>
<dbReference type="EMBL" id="KL198006">
    <property type="protein sequence ID" value="KDQ30527.1"/>
    <property type="molecule type" value="Genomic_DNA"/>
</dbReference>
<name>A0A067P281_PLEO1</name>